<evidence type="ECO:0000313" key="1">
    <source>
        <dbReference type="EMBL" id="GAM55856.1"/>
    </source>
</evidence>
<dbReference type="Proteomes" id="UP000031671">
    <property type="component" value="Unassembled WGS sequence"/>
</dbReference>
<reference evidence="1 4" key="1">
    <citation type="submission" date="2015-01" db="EMBL/GenBank/DDBJ databases">
        <title>Vibrio sp. C1 JCM 19231 whole genome shotgun sequence.</title>
        <authorList>
            <person name="Sawabe T."/>
            <person name="Meirelles P."/>
            <person name="Feng G."/>
            <person name="Sayaka M."/>
            <person name="Hattori M."/>
            <person name="Ohkuma M."/>
        </authorList>
    </citation>
    <scope>NUCLEOTIDE SEQUENCE [LARGE SCALE GENOMIC DNA]</scope>
    <source>
        <strain evidence="4">JCM 19231</strain>
        <strain evidence="1">JCM19231</strain>
    </source>
</reference>
<accession>A0A0B8NPE7</accession>
<evidence type="ECO:0000313" key="3">
    <source>
        <dbReference type="Proteomes" id="UP000031666"/>
    </source>
</evidence>
<dbReference type="RefSeq" id="WP_261836118.1">
    <property type="nucleotide sequence ID" value="NZ_AP024882.1"/>
</dbReference>
<organism evidence="1 4">
    <name type="scientific">Vibrio ishigakensis</name>
    <dbReference type="NCBI Taxonomy" id="1481914"/>
    <lineage>
        <taxon>Bacteria</taxon>
        <taxon>Pseudomonadati</taxon>
        <taxon>Pseudomonadota</taxon>
        <taxon>Gammaproteobacteria</taxon>
        <taxon>Vibrionales</taxon>
        <taxon>Vibrionaceae</taxon>
        <taxon>Vibrio</taxon>
    </lineage>
</organism>
<comment type="caution">
    <text evidence="1">The sequence shown here is derived from an EMBL/GenBank/DDBJ whole genome shotgun (WGS) entry which is preliminary data.</text>
</comment>
<protein>
    <submittedName>
        <fullName evidence="1">Uncharacterized protein</fullName>
    </submittedName>
</protein>
<dbReference type="EMBL" id="BBSC01000002">
    <property type="protein sequence ID" value="GAM74184.1"/>
    <property type="molecule type" value="Genomic_DNA"/>
</dbReference>
<evidence type="ECO:0000313" key="4">
    <source>
        <dbReference type="Proteomes" id="UP000031671"/>
    </source>
</evidence>
<accession>A0A0B8QHV2</accession>
<name>A0A0B8NPE7_9VIBR</name>
<reference evidence="2 3" key="2">
    <citation type="submission" date="2015-01" db="EMBL/GenBank/DDBJ databases">
        <title>Vibrio sp. C94 JCM 19241 whole genome shotgun sequence.</title>
        <authorList>
            <person name="Sawabe T."/>
            <person name="Meirelles P."/>
            <person name="Feng G."/>
            <person name="Sayaka M."/>
            <person name="Hattori M."/>
            <person name="Ohkuma M."/>
        </authorList>
    </citation>
    <scope>NUCLEOTIDE SEQUENCE [LARGE SCALE GENOMIC DNA]</scope>
    <source>
        <strain evidence="3">JCM 19241</strain>
        <strain evidence="2">JCM19241</strain>
    </source>
</reference>
<sequence length="93" mass="10207">MNAQTIKRAVIATSFVGFFMTIGVQKAMAGPVHDLGHLTDHEMSGEATQMVTVDGVEYQATESFMQKSEVSETEEGVKVIRTTVETIELKEVQ</sequence>
<evidence type="ECO:0000313" key="2">
    <source>
        <dbReference type="EMBL" id="GAM74184.1"/>
    </source>
</evidence>
<dbReference type="Proteomes" id="UP000031666">
    <property type="component" value="Unassembled WGS sequence"/>
</dbReference>
<gene>
    <name evidence="1" type="ORF">JCM19231_3937</name>
    <name evidence="2" type="ORF">JCM19241_5380</name>
</gene>
<dbReference type="EMBL" id="BBRZ01000019">
    <property type="protein sequence ID" value="GAM55856.1"/>
    <property type="molecule type" value="Genomic_DNA"/>
</dbReference>
<reference evidence="3 4" key="3">
    <citation type="submission" date="2015-01" db="EMBL/GenBank/DDBJ databases">
        <authorList>
            <consortium name="NBRP consortium"/>
            <person name="Sawabe T."/>
            <person name="Meirelles P."/>
            <person name="Feng G."/>
            <person name="Sayaka M."/>
            <person name="Hattori M."/>
            <person name="Ohkuma M."/>
        </authorList>
    </citation>
    <scope>NUCLEOTIDE SEQUENCE [LARGE SCALE GENOMIC DNA]</scope>
    <source>
        <strain evidence="4">JCM 19231</strain>
        <strain evidence="3">JCM 19241</strain>
        <strain evidence="1">JCM19231</strain>
        <strain evidence="2">JCM19241</strain>
    </source>
</reference>
<keyword evidence="4" id="KW-1185">Reference proteome</keyword>
<dbReference type="AlphaFoldDB" id="A0A0B8NPE7"/>
<proteinExistence type="predicted"/>